<accession>A0A401V3E0</accession>
<dbReference type="GO" id="GO:0071555">
    <property type="term" value="P:cell wall organization"/>
    <property type="evidence" value="ECO:0007669"/>
    <property type="project" value="TreeGrafter"/>
</dbReference>
<comment type="similarity">
    <text evidence="2">Belongs to the transpeptidase family.</text>
</comment>
<evidence type="ECO:0000256" key="3">
    <source>
        <dbReference type="ARBA" id="ARBA00023136"/>
    </source>
</evidence>
<dbReference type="SUPFAM" id="SSF56601">
    <property type="entry name" value="beta-lactamase/transpeptidase-like"/>
    <property type="match status" value="1"/>
</dbReference>
<dbReference type="Gene3D" id="3.30.450.330">
    <property type="match status" value="1"/>
</dbReference>
<dbReference type="Proteomes" id="UP000288246">
    <property type="component" value="Unassembled WGS sequence"/>
</dbReference>
<keyword evidence="8" id="KW-1185">Reference proteome</keyword>
<reference evidence="7 8" key="1">
    <citation type="submission" date="2018-11" db="EMBL/GenBank/DDBJ databases">
        <title>Draft genome sequence of Cellulomonas takizawaensis strain TKZ-21.</title>
        <authorList>
            <person name="Yamamura H."/>
            <person name="Hayashi T."/>
            <person name="Hamada M."/>
            <person name="Serisawa Y."/>
            <person name="Matsuyama K."/>
            <person name="Nakagawa Y."/>
            <person name="Otoguro M."/>
            <person name="Yanagida F."/>
            <person name="Hayakawa M."/>
        </authorList>
    </citation>
    <scope>NUCLEOTIDE SEQUENCE [LARGE SCALE GENOMIC DNA]</scope>
    <source>
        <strain evidence="7 8">TKZ-21</strain>
    </source>
</reference>
<dbReference type="SUPFAM" id="SSF56519">
    <property type="entry name" value="Penicillin binding protein dimerisation domain"/>
    <property type="match status" value="1"/>
</dbReference>
<evidence type="ECO:0000259" key="6">
    <source>
        <dbReference type="Pfam" id="PF03717"/>
    </source>
</evidence>
<keyword evidence="7" id="KW-0131">Cell cycle</keyword>
<feature type="domain" description="Penicillin-binding protein transpeptidase" evidence="5">
    <location>
        <begin position="244"/>
        <end position="548"/>
    </location>
</feature>
<dbReference type="AlphaFoldDB" id="A0A401V3E0"/>
<dbReference type="InterPro" id="IPR012338">
    <property type="entry name" value="Beta-lactam/transpept-like"/>
</dbReference>
<dbReference type="GO" id="GO:0051301">
    <property type="term" value="P:cell division"/>
    <property type="evidence" value="ECO:0007669"/>
    <property type="project" value="UniProtKB-KW"/>
</dbReference>
<name>A0A401V3E0_9CELL</name>
<dbReference type="InterPro" id="IPR001460">
    <property type="entry name" value="PCN-bd_Tpept"/>
</dbReference>
<dbReference type="Pfam" id="PF00905">
    <property type="entry name" value="Transpeptidase"/>
    <property type="match status" value="1"/>
</dbReference>
<comment type="caution">
    <text evidence="7">The sequence shown here is derived from an EMBL/GenBank/DDBJ whole genome shotgun (WGS) entry which is preliminary data.</text>
</comment>
<dbReference type="Gene3D" id="3.40.710.10">
    <property type="entry name" value="DD-peptidase/beta-lactamase superfamily"/>
    <property type="match status" value="1"/>
</dbReference>
<keyword evidence="3" id="KW-0472">Membrane</keyword>
<evidence type="ECO:0000259" key="5">
    <source>
        <dbReference type="Pfam" id="PF00905"/>
    </source>
</evidence>
<gene>
    <name evidence="7" type="ORF">CTKZ_29900</name>
</gene>
<dbReference type="RefSeq" id="WP_124343951.1">
    <property type="nucleotide sequence ID" value="NZ_BHYL01000281.1"/>
</dbReference>
<keyword evidence="7" id="KW-0132">Cell division</keyword>
<evidence type="ECO:0000256" key="4">
    <source>
        <dbReference type="SAM" id="MobiDB-lite"/>
    </source>
</evidence>
<comment type="subcellular location">
    <subcellularLocation>
        <location evidence="1">Membrane</location>
    </subcellularLocation>
</comment>
<dbReference type="InterPro" id="IPR050515">
    <property type="entry name" value="Beta-lactam/transpept"/>
</dbReference>
<dbReference type="PANTHER" id="PTHR30627">
    <property type="entry name" value="PEPTIDOGLYCAN D,D-TRANSPEPTIDASE"/>
    <property type="match status" value="1"/>
</dbReference>
<evidence type="ECO:0000256" key="2">
    <source>
        <dbReference type="ARBA" id="ARBA00007171"/>
    </source>
</evidence>
<feature type="domain" description="Penicillin-binding protein dimerisation" evidence="6">
    <location>
        <begin position="46"/>
        <end position="200"/>
    </location>
</feature>
<dbReference type="InterPro" id="IPR036138">
    <property type="entry name" value="PBP_dimer_sf"/>
</dbReference>
<dbReference type="InterPro" id="IPR005311">
    <property type="entry name" value="PBP_dimer"/>
</dbReference>
<evidence type="ECO:0000313" key="8">
    <source>
        <dbReference type="Proteomes" id="UP000288246"/>
    </source>
</evidence>
<dbReference type="EMBL" id="BHYL01000281">
    <property type="protein sequence ID" value="GCD21428.1"/>
    <property type="molecule type" value="Genomic_DNA"/>
</dbReference>
<dbReference type="OrthoDB" id="9789078at2"/>
<dbReference type="GO" id="GO:0008658">
    <property type="term" value="F:penicillin binding"/>
    <property type="evidence" value="ECO:0007669"/>
    <property type="project" value="InterPro"/>
</dbReference>
<sequence length="572" mass="59743">MAFLTVVVLLVLSVFTGRLVWVQGIRGDAIAAEAREKRMTSFEVLGARGEITDAEGRPLAMSVERYDISVNQRQVGEYKSTGTPEVPDGAAGVAQRLAPILGKSPAEVGGMLVGDRQFRYIAKNVEPTVAREIRALKLPGIQIDKVAERVYPNGDLAGNVIGFVNSSGVGLEGLERSLDDRLAGSPGEETYERGRKGQPIPGGYSAGSPAQQGDSVQLTILSDLQFKAQEALSAAVASTGADGGTVVVLDTRTGEVLALADSGSVDPNDPGDSTGGSLASSVSDVFEPGSTGKVITMAAALDAGLVTPLTQFEVPYTYTTENGETFKDSHEHGLLRLTTTGVLAESSNTGTVMIGQNLPQQTRHDYLTKFGFGARTGIELPGESPGILRSWETWDSWDRRSKFAVLFGQAVSVTALQATQVFATIANGGVRVQPHIIKGWTAADGTYTPEPAAATTQVVSPQTAATVLTMMESVVDDGTGGSAAIPGYRVAGKTGTAQNWVKGHQGITASFIGVAPVDSPRIAVSVILHNPRTSIYGGTVAAPVFRDVAGFALGELGVPPSGSQAQLFPTTW</sequence>
<dbReference type="Gene3D" id="3.90.1310.10">
    <property type="entry name" value="Penicillin-binding protein 2a (Domain 2)"/>
    <property type="match status" value="1"/>
</dbReference>
<feature type="region of interest" description="Disordered" evidence="4">
    <location>
        <begin position="179"/>
        <end position="211"/>
    </location>
</feature>
<organism evidence="7 8">
    <name type="scientific">Cellulomonas algicola</name>
    <dbReference type="NCBI Taxonomy" id="2071633"/>
    <lineage>
        <taxon>Bacteria</taxon>
        <taxon>Bacillati</taxon>
        <taxon>Actinomycetota</taxon>
        <taxon>Actinomycetes</taxon>
        <taxon>Micrococcales</taxon>
        <taxon>Cellulomonadaceae</taxon>
        <taxon>Cellulomonas</taxon>
    </lineage>
</organism>
<proteinExistence type="inferred from homology"/>
<protein>
    <submittedName>
        <fullName evidence="7">Cell division protein FtsI</fullName>
    </submittedName>
</protein>
<feature type="region of interest" description="Disordered" evidence="4">
    <location>
        <begin position="260"/>
        <end position="283"/>
    </location>
</feature>
<evidence type="ECO:0000313" key="7">
    <source>
        <dbReference type="EMBL" id="GCD21428.1"/>
    </source>
</evidence>
<evidence type="ECO:0000256" key="1">
    <source>
        <dbReference type="ARBA" id="ARBA00004370"/>
    </source>
</evidence>
<dbReference type="PANTHER" id="PTHR30627:SF1">
    <property type="entry name" value="PEPTIDOGLYCAN D,D-TRANSPEPTIDASE FTSI"/>
    <property type="match status" value="1"/>
</dbReference>
<dbReference type="Pfam" id="PF03717">
    <property type="entry name" value="PBP_dimer"/>
    <property type="match status" value="1"/>
</dbReference>
<dbReference type="GO" id="GO:0005886">
    <property type="term" value="C:plasma membrane"/>
    <property type="evidence" value="ECO:0007669"/>
    <property type="project" value="TreeGrafter"/>
</dbReference>